<dbReference type="PANTHER" id="PTHR42945:SF1">
    <property type="entry name" value="HISTIDINE BIOSYNTHESIS BIFUNCTIONAL PROTEIN HIS7"/>
    <property type="match status" value="1"/>
</dbReference>
<sequence length="119" mass="13779">MFLFLNEILQIQYTQERLKLQKAVDLSILSQIYQIIEDRSKTQPEGSYVCALLNDKKGINKILEKVGEEATETILAAKDGKRNEIIYETSDLLFHLMVMLFECGVTPEEIAAELYRRHK</sequence>
<dbReference type="GO" id="GO:0005524">
    <property type="term" value="F:ATP binding"/>
    <property type="evidence" value="ECO:0007669"/>
    <property type="project" value="UniProtKB-KW"/>
</dbReference>
<dbReference type="NCBIfam" id="TIGR03188">
    <property type="entry name" value="histidine_hisI"/>
    <property type="match status" value="1"/>
</dbReference>
<comment type="similarity">
    <text evidence="9">Belongs to the PRA-PH family.</text>
</comment>
<gene>
    <name evidence="9 10" type="primary">hisE</name>
    <name evidence="10" type="ORF">MsAm2_08310</name>
</gene>
<evidence type="ECO:0000256" key="2">
    <source>
        <dbReference type="ARBA" id="ARBA00005204"/>
    </source>
</evidence>
<accession>A0AA96VET9</accession>
<dbReference type="Pfam" id="PF01503">
    <property type="entry name" value="PRA-PH"/>
    <property type="match status" value="1"/>
</dbReference>
<keyword evidence="7 9" id="KW-0067">ATP-binding</keyword>
<dbReference type="Proteomes" id="UP001304970">
    <property type="component" value="Chromosome"/>
</dbReference>
<reference evidence="10 11" key="1">
    <citation type="submission" date="2023-07" db="EMBL/GenBank/DDBJ databases">
        <title>Closed genome sequence of Methanosarcinaceae archaeon Am2.</title>
        <authorList>
            <person name="Poehlein A."/>
            <person name="Protasov E."/>
            <person name="Platt K."/>
            <person name="Reeh H."/>
            <person name="Daniel R."/>
            <person name="Brune A."/>
        </authorList>
    </citation>
    <scope>NUCLEOTIDE SEQUENCE [LARGE SCALE GENOMIC DNA]</scope>
    <source>
        <strain evidence="10 11">Am2</strain>
    </source>
</reference>
<dbReference type="EMBL" id="CP131061">
    <property type="protein sequence ID" value="WNY27046.1"/>
    <property type="molecule type" value="Genomic_DNA"/>
</dbReference>
<keyword evidence="6 9" id="KW-0378">Hydrolase</keyword>
<evidence type="ECO:0000256" key="5">
    <source>
        <dbReference type="ARBA" id="ARBA00022741"/>
    </source>
</evidence>
<comment type="pathway">
    <text evidence="2 9">Amino-acid biosynthesis; L-histidine biosynthesis; L-histidine from 5-phospho-alpha-D-ribose 1-diphosphate: step 2/9.</text>
</comment>
<evidence type="ECO:0000313" key="10">
    <source>
        <dbReference type="EMBL" id="WNY27046.1"/>
    </source>
</evidence>
<dbReference type="EC" id="3.6.1.31" evidence="9"/>
<dbReference type="GO" id="GO:0004636">
    <property type="term" value="F:phosphoribosyl-ATP diphosphatase activity"/>
    <property type="evidence" value="ECO:0007669"/>
    <property type="project" value="UniProtKB-UniRule"/>
</dbReference>
<keyword evidence="5 9" id="KW-0547">Nucleotide-binding</keyword>
<evidence type="ECO:0000256" key="4">
    <source>
        <dbReference type="ARBA" id="ARBA00022605"/>
    </source>
</evidence>
<organism evidence="10 11">
    <name type="scientific">Methanolapillus ohkumae</name>
    <dbReference type="NCBI Taxonomy" id="3028298"/>
    <lineage>
        <taxon>Archaea</taxon>
        <taxon>Methanobacteriati</taxon>
        <taxon>Methanobacteriota</taxon>
        <taxon>Stenosarchaea group</taxon>
        <taxon>Methanomicrobia</taxon>
        <taxon>Methanosarcinales</taxon>
        <taxon>Methanosarcinaceae</taxon>
        <taxon>Methanolapillus</taxon>
    </lineage>
</organism>
<evidence type="ECO:0000256" key="7">
    <source>
        <dbReference type="ARBA" id="ARBA00022840"/>
    </source>
</evidence>
<dbReference type="SUPFAM" id="SSF101386">
    <property type="entry name" value="all-alpha NTP pyrophosphatases"/>
    <property type="match status" value="1"/>
</dbReference>
<dbReference type="AlphaFoldDB" id="A0AA96VET9"/>
<dbReference type="InterPro" id="IPR021130">
    <property type="entry name" value="PRib-ATP_PPHydrolase-like"/>
</dbReference>
<dbReference type="GO" id="GO:0005737">
    <property type="term" value="C:cytoplasm"/>
    <property type="evidence" value="ECO:0007669"/>
    <property type="project" value="UniProtKB-SubCell"/>
</dbReference>
<keyword evidence="3 9" id="KW-0963">Cytoplasm</keyword>
<dbReference type="PANTHER" id="PTHR42945">
    <property type="entry name" value="HISTIDINE BIOSYNTHESIS BIFUNCTIONAL PROTEIN"/>
    <property type="match status" value="1"/>
</dbReference>
<name>A0AA96VET9_9EURY</name>
<evidence type="ECO:0000256" key="9">
    <source>
        <dbReference type="HAMAP-Rule" id="MF_01020"/>
    </source>
</evidence>
<dbReference type="GO" id="GO:0000105">
    <property type="term" value="P:L-histidine biosynthetic process"/>
    <property type="evidence" value="ECO:0007669"/>
    <property type="project" value="UniProtKB-UniRule"/>
</dbReference>
<keyword evidence="11" id="KW-1185">Reference proteome</keyword>
<dbReference type="CDD" id="cd11534">
    <property type="entry name" value="NTP-PPase_HisIE_like"/>
    <property type="match status" value="1"/>
</dbReference>
<evidence type="ECO:0000313" key="11">
    <source>
        <dbReference type="Proteomes" id="UP001304970"/>
    </source>
</evidence>
<keyword evidence="8 9" id="KW-0368">Histidine biosynthesis</keyword>
<dbReference type="InterPro" id="IPR008179">
    <property type="entry name" value="HisE"/>
</dbReference>
<dbReference type="NCBIfam" id="NF001611">
    <property type="entry name" value="PRK00400.1-3"/>
    <property type="match status" value="1"/>
</dbReference>
<evidence type="ECO:0000256" key="3">
    <source>
        <dbReference type="ARBA" id="ARBA00022490"/>
    </source>
</evidence>
<evidence type="ECO:0000256" key="6">
    <source>
        <dbReference type="ARBA" id="ARBA00022801"/>
    </source>
</evidence>
<comment type="subcellular location">
    <subcellularLocation>
        <location evidence="9">Cytoplasm</location>
    </subcellularLocation>
</comment>
<evidence type="ECO:0000256" key="8">
    <source>
        <dbReference type="ARBA" id="ARBA00023102"/>
    </source>
</evidence>
<protein>
    <recommendedName>
        <fullName evidence="9">Phosphoribosyl-ATP pyrophosphatase</fullName>
        <shortName evidence="9">PRA-PH</shortName>
        <ecNumber evidence="9">3.6.1.31</ecNumber>
    </recommendedName>
</protein>
<dbReference type="Gene3D" id="1.10.287.1080">
    <property type="entry name" value="MazG-like"/>
    <property type="match status" value="1"/>
</dbReference>
<keyword evidence="4 9" id="KW-0028">Amino-acid biosynthesis</keyword>
<comment type="catalytic activity">
    <reaction evidence="1 9">
        <text>1-(5-phospho-beta-D-ribosyl)-ATP + H2O = 1-(5-phospho-beta-D-ribosyl)-5'-AMP + diphosphate + H(+)</text>
        <dbReference type="Rhea" id="RHEA:22828"/>
        <dbReference type="ChEBI" id="CHEBI:15377"/>
        <dbReference type="ChEBI" id="CHEBI:15378"/>
        <dbReference type="ChEBI" id="CHEBI:33019"/>
        <dbReference type="ChEBI" id="CHEBI:59457"/>
        <dbReference type="ChEBI" id="CHEBI:73183"/>
        <dbReference type="EC" id="3.6.1.31"/>
    </reaction>
</comment>
<proteinExistence type="inferred from homology"/>
<evidence type="ECO:0000256" key="1">
    <source>
        <dbReference type="ARBA" id="ARBA00001460"/>
    </source>
</evidence>
<dbReference type="HAMAP" id="MF_01020">
    <property type="entry name" value="HisE"/>
    <property type="match status" value="1"/>
</dbReference>